<comment type="caution">
    <text evidence="2">The sequence shown here is derived from an EMBL/GenBank/DDBJ whole genome shotgun (WGS) entry which is preliminary data.</text>
</comment>
<keyword evidence="4" id="KW-1185">Reference proteome</keyword>
<dbReference type="GO" id="GO:0005886">
    <property type="term" value="C:plasma membrane"/>
    <property type="evidence" value="ECO:0007669"/>
    <property type="project" value="TreeGrafter"/>
</dbReference>
<dbReference type="Proteomes" id="UP001187192">
    <property type="component" value="Unassembled WGS sequence"/>
</dbReference>
<organism evidence="2 4">
    <name type="scientific">Ficus carica</name>
    <name type="common">Common fig</name>
    <dbReference type="NCBI Taxonomy" id="3494"/>
    <lineage>
        <taxon>Eukaryota</taxon>
        <taxon>Viridiplantae</taxon>
        <taxon>Streptophyta</taxon>
        <taxon>Embryophyta</taxon>
        <taxon>Tracheophyta</taxon>
        <taxon>Spermatophyta</taxon>
        <taxon>Magnoliopsida</taxon>
        <taxon>eudicotyledons</taxon>
        <taxon>Gunneridae</taxon>
        <taxon>Pentapetalae</taxon>
        <taxon>rosids</taxon>
        <taxon>fabids</taxon>
        <taxon>Rosales</taxon>
        <taxon>Moraceae</taxon>
        <taxon>Ficeae</taxon>
        <taxon>Ficus</taxon>
    </lineage>
</organism>
<dbReference type="GO" id="GO:0001786">
    <property type="term" value="F:phosphatidylserine binding"/>
    <property type="evidence" value="ECO:0007669"/>
    <property type="project" value="TreeGrafter"/>
</dbReference>
<dbReference type="GO" id="GO:0005544">
    <property type="term" value="F:calcium-dependent phospholipid binding"/>
    <property type="evidence" value="ECO:0007669"/>
    <property type="project" value="InterPro"/>
</dbReference>
<evidence type="ECO:0000313" key="4">
    <source>
        <dbReference type="Proteomes" id="UP001187192"/>
    </source>
</evidence>
<dbReference type="PANTHER" id="PTHR10502">
    <property type="entry name" value="ANNEXIN"/>
    <property type="match status" value="1"/>
</dbReference>
<dbReference type="SUPFAM" id="SSF47874">
    <property type="entry name" value="Annexin"/>
    <property type="match status" value="1"/>
</dbReference>
<sequence>MAIGSFLFGLQEEHMGAVVNGYHEKYGRPLEKDLTLANYGHVEHALVTKIKCAVNRPGYHAEVVFHNLKVVPNRAKLHKAFGAMRDANIQGMIDADHHIDYETIVMVITTVAEGDMMMMKEEYRRKSGGFTLENDISEAFADRQDCLHLILMILNSNAPN</sequence>
<evidence type="ECO:0000313" key="2">
    <source>
        <dbReference type="EMBL" id="GMN25263.1"/>
    </source>
</evidence>
<dbReference type="InterPro" id="IPR037104">
    <property type="entry name" value="Annexin_sf"/>
</dbReference>
<dbReference type="PANTHER" id="PTHR10502:SF102">
    <property type="entry name" value="ANNEXIN B11"/>
    <property type="match status" value="1"/>
</dbReference>
<protein>
    <submittedName>
        <fullName evidence="2">Uncharacterized protein</fullName>
    </submittedName>
</protein>
<name>A0AA87YXF8_FICCA</name>
<evidence type="ECO:0000256" key="1">
    <source>
        <dbReference type="ARBA" id="ARBA00007831"/>
    </source>
</evidence>
<dbReference type="GO" id="GO:0005737">
    <property type="term" value="C:cytoplasm"/>
    <property type="evidence" value="ECO:0007669"/>
    <property type="project" value="TreeGrafter"/>
</dbReference>
<dbReference type="EMBL" id="BTGU01004315">
    <property type="protein sequence ID" value="GMN25263.1"/>
    <property type="molecule type" value="Genomic_DNA"/>
</dbReference>
<gene>
    <name evidence="2" type="ORF">TIFTF001_045929</name>
    <name evidence="3" type="ORF">TIFTF001_045934</name>
</gene>
<proteinExistence type="inferred from homology"/>
<dbReference type="GO" id="GO:0005509">
    <property type="term" value="F:calcium ion binding"/>
    <property type="evidence" value="ECO:0007669"/>
    <property type="project" value="InterPro"/>
</dbReference>
<evidence type="ECO:0000313" key="3">
    <source>
        <dbReference type="EMBL" id="GMN25303.1"/>
    </source>
</evidence>
<dbReference type="EMBL" id="BTGU01004317">
    <property type="protein sequence ID" value="GMN25303.1"/>
    <property type="molecule type" value="Genomic_DNA"/>
</dbReference>
<comment type="similarity">
    <text evidence="1">Belongs to the annexin family.</text>
</comment>
<dbReference type="AlphaFoldDB" id="A0AA87YXF8"/>
<reference evidence="2" key="1">
    <citation type="submission" date="2023-07" db="EMBL/GenBank/DDBJ databases">
        <title>draft genome sequence of fig (Ficus carica).</title>
        <authorList>
            <person name="Takahashi T."/>
            <person name="Nishimura K."/>
        </authorList>
    </citation>
    <scope>NUCLEOTIDE SEQUENCE</scope>
</reference>
<accession>A0AA87YXF8</accession>